<dbReference type="PANTHER" id="PTHR13357">
    <property type="entry name" value="SH3 ADAPTER PROTEIN SPIN90 NCK INTERACTING PROTEIN WITH SH3 DOMAIN"/>
    <property type="match status" value="1"/>
</dbReference>
<keyword evidence="4" id="KW-1185">Reference proteome</keyword>
<dbReference type="GO" id="GO:0051666">
    <property type="term" value="P:actin cortical patch localization"/>
    <property type="evidence" value="ECO:0007669"/>
    <property type="project" value="TreeGrafter"/>
</dbReference>
<dbReference type="GO" id="GO:0071933">
    <property type="term" value="F:Arp2/3 complex binding"/>
    <property type="evidence" value="ECO:0007669"/>
    <property type="project" value="TreeGrafter"/>
</dbReference>
<accession>G8BYP3</accession>
<sequence>MNHNSDALVNFWQVIENVLDLSGQDPQNFTKDVINSKLVEFIKKSSDLYMVYLKEDRDFCHLGLILIESPFFQNNKEFCIRKFLSLLSIDILEMGMKFLISYILLLECKKDLTSIDIMVKFQGFGVFYKTLYTQFLYLQKYGDTVHEDDEVEIEIITSMRNVSTVLLDILYQTLKYSRCDYEHLQVIDDFFVDYLLTSLRSDVLDDMFNNAKFRLLLSLNEQYMMFSKSKGLENKVFIFLLKDDTPRTFLNLILLKFNRREDPSQHIMMCKMIYLIISTTENNFAKDYLYLNDLNVFVDVLIRELQNLSINDELLRHTLLRLLPPLLQNTELADTQYRKNDIEDLLYSLISSNSLYSSDENELQYNLTVSLAKKCLTHVSWLSMTPINDKSYLADSDPDLSRSSTFSLSNADSLSSIPAQQNALYTQQQVQAKNQDSKSFKKPLPPPPPPPSRKKHSH</sequence>
<protein>
    <recommendedName>
        <fullName evidence="2">SPIN90/Ldb17 leucine-rich domain-containing protein</fullName>
    </recommendedName>
</protein>
<reference evidence="3 4" key="1">
    <citation type="journal article" date="2011" name="Proc. Natl. Acad. Sci. U.S.A.">
        <title>Evolutionary erosion of yeast sex chromosomes by mating-type switching accidents.</title>
        <authorList>
            <person name="Gordon J.L."/>
            <person name="Armisen D."/>
            <person name="Proux-Wera E."/>
            <person name="Oheigeartaigh S.S."/>
            <person name="Byrne K.P."/>
            <person name="Wolfe K.H."/>
        </authorList>
    </citation>
    <scope>NUCLEOTIDE SEQUENCE [LARGE SCALE GENOMIC DNA]</scope>
    <source>
        <strain evidence="4">ATCC 24235 / CBS 4417 / NBRC 1672 / NRRL Y-8282 / UCD 70-5</strain>
    </source>
</reference>
<feature type="compositionally biased region" description="Polar residues" evidence="1">
    <location>
        <begin position="425"/>
        <end position="434"/>
    </location>
</feature>
<dbReference type="GO" id="GO:0000147">
    <property type="term" value="P:actin cortical patch assembly"/>
    <property type="evidence" value="ECO:0007669"/>
    <property type="project" value="TreeGrafter"/>
</dbReference>
<dbReference type="InterPro" id="IPR030125">
    <property type="entry name" value="SPIN90/Ldb17"/>
</dbReference>
<feature type="region of interest" description="Disordered" evidence="1">
    <location>
        <begin position="425"/>
        <end position="458"/>
    </location>
</feature>
<evidence type="ECO:0000313" key="4">
    <source>
        <dbReference type="Proteomes" id="UP000005666"/>
    </source>
</evidence>
<dbReference type="KEGG" id="tpf:TPHA_0J01640"/>
<dbReference type="PANTHER" id="PTHR13357:SF1">
    <property type="entry name" value="NCK-INTERACTING PROTEIN WITH SH3 DOMAIN"/>
    <property type="match status" value="1"/>
</dbReference>
<dbReference type="AlphaFoldDB" id="G8BYP3"/>
<dbReference type="OrthoDB" id="445362at2759"/>
<organism evidence="3 4">
    <name type="scientific">Tetrapisispora phaffii (strain ATCC 24235 / CBS 4417 / NBRC 1672 / NRRL Y-8282 / UCD 70-5)</name>
    <name type="common">Yeast</name>
    <name type="synonym">Fabospora phaffii</name>
    <dbReference type="NCBI Taxonomy" id="1071381"/>
    <lineage>
        <taxon>Eukaryota</taxon>
        <taxon>Fungi</taxon>
        <taxon>Dikarya</taxon>
        <taxon>Ascomycota</taxon>
        <taxon>Saccharomycotina</taxon>
        <taxon>Saccharomycetes</taxon>
        <taxon>Saccharomycetales</taxon>
        <taxon>Saccharomycetaceae</taxon>
        <taxon>Tetrapisispora</taxon>
    </lineage>
</organism>
<dbReference type="GeneID" id="11532922"/>
<dbReference type="GO" id="GO:0030479">
    <property type="term" value="C:actin cortical patch"/>
    <property type="evidence" value="ECO:0007669"/>
    <property type="project" value="EnsemblFungi"/>
</dbReference>
<dbReference type="HOGENOM" id="CLU_017272_2_1_1"/>
<dbReference type="Pfam" id="PF09431">
    <property type="entry name" value="SPIN90_LRD"/>
    <property type="match status" value="1"/>
</dbReference>
<dbReference type="eggNOG" id="KOG4035">
    <property type="taxonomic scope" value="Eukaryota"/>
</dbReference>
<gene>
    <name evidence="3" type="primary">TPHA0J01640</name>
    <name evidence="3" type="ordered locus">TPHA_0J01640</name>
</gene>
<dbReference type="Proteomes" id="UP000005666">
    <property type="component" value="Chromosome 10"/>
</dbReference>
<feature type="domain" description="SPIN90/Ldb17 leucine-rich" evidence="2">
    <location>
        <begin position="205"/>
        <end position="342"/>
    </location>
</feature>
<dbReference type="RefSeq" id="XP_003687419.1">
    <property type="nucleotide sequence ID" value="XM_003687371.1"/>
</dbReference>
<dbReference type="InterPro" id="IPR018556">
    <property type="entry name" value="SPIN90/Ldb17_LRD"/>
</dbReference>
<dbReference type="GO" id="GO:0006897">
    <property type="term" value="P:endocytosis"/>
    <property type="evidence" value="ECO:0007669"/>
    <property type="project" value="EnsemblFungi"/>
</dbReference>
<dbReference type="EMBL" id="HE612865">
    <property type="protein sequence ID" value="CCE64985.1"/>
    <property type="molecule type" value="Genomic_DNA"/>
</dbReference>
<dbReference type="STRING" id="1071381.G8BYP3"/>
<evidence type="ECO:0000259" key="2">
    <source>
        <dbReference type="Pfam" id="PF09431"/>
    </source>
</evidence>
<proteinExistence type="predicted"/>
<evidence type="ECO:0000256" key="1">
    <source>
        <dbReference type="SAM" id="MobiDB-lite"/>
    </source>
</evidence>
<name>G8BYP3_TETPH</name>
<evidence type="ECO:0000313" key="3">
    <source>
        <dbReference type="EMBL" id="CCE64985.1"/>
    </source>
</evidence>
<dbReference type="OMA" id="ISLRHTY"/>